<dbReference type="GO" id="GO:0071013">
    <property type="term" value="C:catalytic step 2 spliceosome"/>
    <property type="evidence" value="ECO:0007669"/>
    <property type="project" value="TreeGrafter"/>
</dbReference>
<evidence type="ECO:0000256" key="5">
    <source>
        <dbReference type="ARBA" id="ARBA00023242"/>
    </source>
</evidence>
<organism evidence="7 8">
    <name type="scientific">Paramuricea clavata</name>
    <name type="common">Red gorgonian</name>
    <name type="synonym">Violescent sea-whip</name>
    <dbReference type="NCBI Taxonomy" id="317549"/>
    <lineage>
        <taxon>Eukaryota</taxon>
        <taxon>Metazoa</taxon>
        <taxon>Cnidaria</taxon>
        <taxon>Anthozoa</taxon>
        <taxon>Octocorallia</taxon>
        <taxon>Malacalcyonacea</taxon>
        <taxon>Plexauridae</taxon>
        <taxon>Paramuricea</taxon>
    </lineage>
</organism>
<dbReference type="Pfam" id="PF04046">
    <property type="entry name" value="PSP"/>
    <property type="match status" value="1"/>
</dbReference>
<comment type="caution">
    <text evidence="7">The sequence shown here is derived from an EMBL/GenBank/DDBJ whole genome shotgun (WGS) entry which is preliminary data.</text>
</comment>
<keyword evidence="4" id="KW-0862">Zinc</keyword>
<dbReference type="EMBL" id="CACRXK020012530">
    <property type="protein sequence ID" value="CAB4023500.1"/>
    <property type="molecule type" value="Genomic_DNA"/>
</dbReference>
<dbReference type="SMART" id="SM00581">
    <property type="entry name" value="PSP"/>
    <property type="match status" value="1"/>
</dbReference>
<evidence type="ECO:0000256" key="6">
    <source>
        <dbReference type="SAM" id="MobiDB-lite"/>
    </source>
</evidence>
<name>A0A6S7J3C3_PARCT</name>
<comment type="subcellular location">
    <subcellularLocation>
        <location evidence="1">Nucleus</location>
    </subcellularLocation>
</comment>
<protein>
    <submittedName>
        <fullName evidence="7">Uncharacterized protein</fullName>
    </submittedName>
</protein>
<keyword evidence="2" id="KW-0479">Metal-binding</keyword>
<evidence type="ECO:0000256" key="2">
    <source>
        <dbReference type="ARBA" id="ARBA00022723"/>
    </source>
</evidence>
<evidence type="ECO:0000256" key="3">
    <source>
        <dbReference type="ARBA" id="ARBA00022771"/>
    </source>
</evidence>
<feature type="compositionally biased region" description="Polar residues" evidence="6">
    <location>
        <begin position="412"/>
        <end position="423"/>
    </location>
</feature>
<feature type="compositionally biased region" description="Acidic residues" evidence="6">
    <location>
        <begin position="388"/>
        <end position="397"/>
    </location>
</feature>
<accession>A0A6S7J3C3</accession>
<dbReference type="GO" id="GO:0008270">
    <property type="term" value="F:zinc ion binding"/>
    <property type="evidence" value="ECO:0007669"/>
    <property type="project" value="UniProtKB-KW"/>
</dbReference>
<evidence type="ECO:0000256" key="4">
    <source>
        <dbReference type="ARBA" id="ARBA00022833"/>
    </source>
</evidence>
<dbReference type="OrthoDB" id="8026949at2759"/>
<reference evidence="7" key="1">
    <citation type="submission" date="2020-04" db="EMBL/GenBank/DDBJ databases">
        <authorList>
            <person name="Alioto T."/>
            <person name="Alioto T."/>
            <person name="Gomez Garrido J."/>
        </authorList>
    </citation>
    <scope>NUCLEOTIDE SEQUENCE</scope>
    <source>
        <strain evidence="7">A484AB</strain>
    </source>
</reference>
<evidence type="ECO:0000313" key="7">
    <source>
        <dbReference type="EMBL" id="CAB4023500.1"/>
    </source>
</evidence>
<keyword evidence="3" id="KW-0863">Zinc-finger</keyword>
<gene>
    <name evidence="7" type="ORF">PACLA_8A078218</name>
</gene>
<dbReference type="Proteomes" id="UP001152795">
    <property type="component" value="Unassembled WGS sequence"/>
</dbReference>
<feature type="compositionally biased region" description="Basic and acidic residues" evidence="6">
    <location>
        <begin position="375"/>
        <end position="387"/>
    </location>
</feature>
<dbReference type="InterPro" id="IPR006568">
    <property type="entry name" value="PSP_pro-rich"/>
</dbReference>
<sequence length="526" mass="60403">MDEDVFDESKLFSEFDSVENGDENAALYVRAKSKSANLSELDSLKQENMLLKKLIRKIGFNPSEDEPFANILFYDSACTKQGDLEDFVCHVARNSVQNNASKAFNAESSQSSKRTILSDGFAAALGRISDYRKLDYEELQYDMSYLPIGSVQYFASFCLDRFGSDMEKIFPNPPSYDRAYFKTLPEETGAKVLQRRKKSCFNCDGDHRLNECPKRRDLARISLKRREFLGTKTFTSESRYHEMKREQYQHLKPGVISNTLQEALNMVDHDLPPFIYRMRMLGYPPGWLPGNHDSGIVMYGKEGKEEQSNESSHVDSDKYVQYPGFNVPVPEACKDLAREVRLPVMQHQYQLDIKPEDDLSENENKKRKLPSNDLPYHESKRMRHSSENDMEVEDDEPPGSSGVIEIDGRGDQPSSSQMTLQSTELEDGEIADSPELSDVVHQPSWWLKQPLVARFKKETQEFMPPPFPLTPLPLHKISQILPGELNHISSEDRSRWLDPIFGNLQVRTGRFEKLKTILAARENKRK</sequence>
<evidence type="ECO:0000313" key="8">
    <source>
        <dbReference type="Proteomes" id="UP001152795"/>
    </source>
</evidence>
<dbReference type="InterPro" id="IPR052115">
    <property type="entry name" value="NEXT_complex_subunit_ZCCHC8"/>
</dbReference>
<feature type="region of interest" description="Disordered" evidence="6">
    <location>
        <begin position="353"/>
        <end position="424"/>
    </location>
</feature>
<dbReference type="GO" id="GO:0003723">
    <property type="term" value="F:RNA binding"/>
    <property type="evidence" value="ECO:0007669"/>
    <property type="project" value="TreeGrafter"/>
</dbReference>
<proteinExistence type="predicted"/>
<evidence type="ECO:0000256" key="1">
    <source>
        <dbReference type="ARBA" id="ARBA00004123"/>
    </source>
</evidence>
<dbReference type="PANTHER" id="PTHR13316:SF0">
    <property type="entry name" value="ZINC FINGER CCHC DOMAIN-CONTAINING PROTEIN 8"/>
    <property type="match status" value="1"/>
</dbReference>
<dbReference type="PANTHER" id="PTHR13316">
    <property type="entry name" value="ZINC FINGER, CCHC DOMAIN CONTAINING 8"/>
    <property type="match status" value="1"/>
</dbReference>
<dbReference type="AlphaFoldDB" id="A0A6S7J3C3"/>
<keyword evidence="5" id="KW-0539">Nucleus</keyword>
<keyword evidence="8" id="KW-1185">Reference proteome</keyword>